<dbReference type="GO" id="GO:0046872">
    <property type="term" value="F:metal ion binding"/>
    <property type="evidence" value="ECO:0007669"/>
    <property type="project" value="UniProtKB-KW"/>
</dbReference>
<sequence length="392" mass="43587">MNLAKNILNPKVSQGLLKQSCPQSTRLFYCYNAKILPPRCQASSEICAVHHRPVKISTVPYSSVLSDPENIGSRQKGVNFDTLGSWNNRLDMPILVDKSIEKGKLIPRIPLEVVGTASLIGRRKVNEDRWVVKQLTKDILYFGIFDGHGGLDVVDYTSQHMEEHLCFELTQTNDLSKVLDHAFVNLNNVITRHLAYYNTGQDHSMMGTTATVCLLRNSIELVVGNVGDSRAVLSREGHAKRLSHDHEAQDINEAARIKEYGGTVVENSLGTLLVNGRLTMTRSIGDVELKQFGVLAHPYIRSIEVKHGKDSFLVLMTDGLSYVLSDQEICDIIISSSIPSEAASLVADQALQFGSEDNVTALIIPFGAWGKYRSTTRTIPYSFGRNFFSTRY</sequence>
<evidence type="ECO:0000313" key="7">
    <source>
        <dbReference type="Proteomes" id="UP001634394"/>
    </source>
</evidence>
<dbReference type="InterPro" id="IPR015655">
    <property type="entry name" value="PP2C"/>
</dbReference>
<dbReference type="SMART" id="SM00331">
    <property type="entry name" value="PP2C_SIG"/>
    <property type="match status" value="1"/>
</dbReference>
<dbReference type="AlphaFoldDB" id="A0ABD3UWW2"/>
<dbReference type="InterPro" id="IPR000222">
    <property type="entry name" value="PP2C_BS"/>
</dbReference>
<evidence type="ECO:0000256" key="2">
    <source>
        <dbReference type="ARBA" id="ARBA00022801"/>
    </source>
</evidence>
<reference evidence="6 7" key="1">
    <citation type="submission" date="2024-11" db="EMBL/GenBank/DDBJ databases">
        <title>Chromosome-level genome assembly of the freshwater bivalve Anodonta woodiana.</title>
        <authorList>
            <person name="Chen X."/>
        </authorList>
    </citation>
    <scope>NUCLEOTIDE SEQUENCE [LARGE SCALE GENOMIC DNA]</scope>
    <source>
        <strain evidence="6">MN2024</strain>
        <tissue evidence="6">Gills</tissue>
    </source>
</reference>
<gene>
    <name evidence="6" type="ORF">ACJMK2_013246</name>
</gene>
<keyword evidence="1" id="KW-0479">Metal-binding</keyword>
<accession>A0ABD3UWW2</accession>
<dbReference type="InterPro" id="IPR001932">
    <property type="entry name" value="PPM-type_phosphatase-like_dom"/>
</dbReference>
<organism evidence="6 7">
    <name type="scientific">Sinanodonta woodiana</name>
    <name type="common">Chinese pond mussel</name>
    <name type="synonym">Anodonta woodiana</name>
    <dbReference type="NCBI Taxonomy" id="1069815"/>
    <lineage>
        <taxon>Eukaryota</taxon>
        <taxon>Metazoa</taxon>
        <taxon>Spiralia</taxon>
        <taxon>Lophotrochozoa</taxon>
        <taxon>Mollusca</taxon>
        <taxon>Bivalvia</taxon>
        <taxon>Autobranchia</taxon>
        <taxon>Heteroconchia</taxon>
        <taxon>Palaeoheterodonta</taxon>
        <taxon>Unionida</taxon>
        <taxon>Unionoidea</taxon>
        <taxon>Unionidae</taxon>
        <taxon>Unioninae</taxon>
        <taxon>Sinanodonta</taxon>
    </lineage>
</organism>
<name>A0ABD3UWW2_SINWO</name>
<dbReference type="SUPFAM" id="SSF81606">
    <property type="entry name" value="PP2C-like"/>
    <property type="match status" value="1"/>
</dbReference>
<dbReference type="PROSITE" id="PS01032">
    <property type="entry name" value="PPM_1"/>
    <property type="match status" value="1"/>
</dbReference>
<comment type="similarity">
    <text evidence="4">Belongs to the PP2C family.</text>
</comment>
<dbReference type="PROSITE" id="PS51746">
    <property type="entry name" value="PPM_2"/>
    <property type="match status" value="1"/>
</dbReference>
<dbReference type="EMBL" id="JBJQND010000014">
    <property type="protein sequence ID" value="KAL3853952.1"/>
    <property type="molecule type" value="Genomic_DNA"/>
</dbReference>
<evidence type="ECO:0000256" key="3">
    <source>
        <dbReference type="ARBA" id="ARBA00022912"/>
    </source>
</evidence>
<dbReference type="Proteomes" id="UP001634394">
    <property type="component" value="Unassembled WGS sequence"/>
</dbReference>
<dbReference type="CDD" id="cd00143">
    <property type="entry name" value="PP2Cc"/>
    <property type="match status" value="1"/>
</dbReference>
<proteinExistence type="inferred from homology"/>
<keyword evidence="2 4" id="KW-0378">Hydrolase</keyword>
<evidence type="ECO:0000256" key="1">
    <source>
        <dbReference type="ARBA" id="ARBA00022723"/>
    </source>
</evidence>
<feature type="domain" description="PPM-type phosphatase" evidence="5">
    <location>
        <begin position="113"/>
        <end position="366"/>
    </location>
</feature>
<dbReference type="GO" id="GO:0004721">
    <property type="term" value="F:phosphoprotein phosphatase activity"/>
    <property type="evidence" value="ECO:0007669"/>
    <property type="project" value="UniProtKB-KW"/>
</dbReference>
<dbReference type="SMART" id="SM00332">
    <property type="entry name" value="PP2Cc"/>
    <property type="match status" value="1"/>
</dbReference>
<dbReference type="PANTHER" id="PTHR47992">
    <property type="entry name" value="PROTEIN PHOSPHATASE"/>
    <property type="match status" value="1"/>
</dbReference>
<dbReference type="InterPro" id="IPR036457">
    <property type="entry name" value="PPM-type-like_dom_sf"/>
</dbReference>
<evidence type="ECO:0000313" key="6">
    <source>
        <dbReference type="EMBL" id="KAL3853952.1"/>
    </source>
</evidence>
<dbReference type="Gene3D" id="3.60.40.10">
    <property type="entry name" value="PPM-type phosphatase domain"/>
    <property type="match status" value="1"/>
</dbReference>
<keyword evidence="7" id="KW-1185">Reference proteome</keyword>
<dbReference type="Pfam" id="PF00481">
    <property type="entry name" value="PP2C"/>
    <property type="match status" value="1"/>
</dbReference>
<evidence type="ECO:0000259" key="5">
    <source>
        <dbReference type="PROSITE" id="PS51746"/>
    </source>
</evidence>
<comment type="caution">
    <text evidence="6">The sequence shown here is derived from an EMBL/GenBank/DDBJ whole genome shotgun (WGS) entry which is preliminary data.</text>
</comment>
<protein>
    <recommendedName>
        <fullName evidence="5">PPM-type phosphatase domain-containing protein</fullName>
    </recommendedName>
</protein>
<keyword evidence="3 4" id="KW-0904">Protein phosphatase</keyword>
<evidence type="ECO:0000256" key="4">
    <source>
        <dbReference type="RuleBase" id="RU003465"/>
    </source>
</evidence>